<dbReference type="EMBL" id="CP026994">
    <property type="protein sequence ID" value="QLH04713.1"/>
    <property type="molecule type" value="Genomic_DNA"/>
</dbReference>
<dbReference type="AlphaFoldDB" id="A0A7D5M1H8"/>
<dbReference type="InterPro" id="IPR018747">
    <property type="entry name" value="DUF2299"/>
</dbReference>
<gene>
    <name evidence="1" type="ORF">C5F49_04845</name>
</gene>
<evidence type="ECO:0000313" key="2">
    <source>
        <dbReference type="Proteomes" id="UP000509441"/>
    </source>
</evidence>
<dbReference type="Pfam" id="PF10061">
    <property type="entry name" value="DUF2299"/>
    <property type="match status" value="1"/>
</dbReference>
<accession>A0A7D5M1H8</accession>
<keyword evidence="2" id="KW-1185">Reference proteome</keyword>
<dbReference type="Gene3D" id="3.30.1460.10">
    <property type="match status" value="1"/>
</dbReference>
<reference evidence="1 2" key="1">
    <citation type="submission" date="2018-02" db="EMBL/GenBank/DDBJ databases">
        <title>Complete genome of Nitrosopumilus oxyclinae HCE1.</title>
        <authorList>
            <person name="Qin W."/>
            <person name="Zheng Y."/>
            <person name="Stahl D.A."/>
        </authorList>
    </citation>
    <scope>NUCLEOTIDE SEQUENCE [LARGE SCALE GENOMIC DNA]</scope>
    <source>
        <strain evidence="1 2">HCE1</strain>
    </source>
</reference>
<evidence type="ECO:0000313" key="1">
    <source>
        <dbReference type="EMBL" id="QLH04713.1"/>
    </source>
</evidence>
<protein>
    <recommendedName>
        <fullName evidence="3">DUF2299 domain-containing protein</fullName>
    </recommendedName>
</protein>
<proteinExistence type="predicted"/>
<name>A0A7D5M1H8_9ARCH</name>
<dbReference type="Proteomes" id="UP000509441">
    <property type="component" value="Chromosome"/>
</dbReference>
<evidence type="ECO:0008006" key="3">
    <source>
        <dbReference type="Google" id="ProtNLM"/>
    </source>
</evidence>
<dbReference type="RefSeq" id="WP_179361924.1">
    <property type="nucleotide sequence ID" value="NZ_CP026994.1"/>
</dbReference>
<organism evidence="1 2">
    <name type="scientific">Nitrosopumilus oxyclinae</name>
    <dbReference type="NCBI Taxonomy" id="1959104"/>
    <lineage>
        <taxon>Archaea</taxon>
        <taxon>Nitrososphaerota</taxon>
        <taxon>Nitrososphaeria</taxon>
        <taxon>Nitrosopumilales</taxon>
        <taxon>Nitrosopumilaceae</taxon>
        <taxon>Nitrosopumilus</taxon>
    </lineage>
</organism>
<sequence>MSASRMRDNVERWIIHEGLSFDEVKNPENNFQILVKHAGQYGIPVEVFEPKGQPGILVIGAKVEMKNNQIARYLEFSAEEKTKFEKKVSDYCYSIQAINKIITEDGKQKVGVYVVMDDKENINQQTMLEAIDSVSEKYDKTARFLLKTF</sequence>
<dbReference type="KEGG" id="nox:C5F49_04845"/>
<dbReference type="GeneID" id="56061272"/>
<dbReference type="OrthoDB" id="4100at2157"/>